<gene>
    <name evidence="1" type="ORF">NDU88_006972</name>
</gene>
<dbReference type="Proteomes" id="UP001066276">
    <property type="component" value="Chromosome 11"/>
</dbReference>
<keyword evidence="2" id="KW-1185">Reference proteome</keyword>
<accession>A0AAV7LYG8</accession>
<reference evidence="1" key="1">
    <citation type="journal article" date="2022" name="bioRxiv">
        <title>Sequencing and chromosome-scale assembly of the giantPleurodeles waltlgenome.</title>
        <authorList>
            <person name="Brown T."/>
            <person name="Elewa A."/>
            <person name="Iarovenko S."/>
            <person name="Subramanian E."/>
            <person name="Araus A.J."/>
            <person name="Petzold A."/>
            <person name="Susuki M."/>
            <person name="Suzuki K.-i.T."/>
            <person name="Hayashi T."/>
            <person name="Toyoda A."/>
            <person name="Oliveira C."/>
            <person name="Osipova E."/>
            <person name="Leigh N.D."/>
            <person name="Simon A."/>
            <person name="Yun M.H."/>
        </authorList>
    </citation>
    <scope>NUCLEOTIDE SEQUENCE</scope>
    <source>
        <strain evidence="1">20211129_DDA</strain>
        <tissue evidence="1">Liver</tissue>
    </source>
</reference>
<evidence type="ECO:0000313" key="1">
    <source>
        <dbReference type="EMBL" id="KAJ1093883.1"/>
    </source>
</evidence>
<dbReference type="AlphaFoldDB" id="A0AAV7LYG8"/>
<dbReference type="EMBL" id="JANPWB010000015">
    <property type="protein sequence ID" value="KAJ1093883.1"/>
    <property type="molecule type" value="Genomic_DNA"/>
</dbReference>
<organism evidence="1 2">
    <name type="scientific">Pleurodeles waltl</name>
    <name type="common">Iberian ribbed newt</name>
    <dbReference type="NCBI Taxonomy" id="8319"/>
    <lineage>
        <taxon>Eukaryota</taxon>
        <taxon>Metazoa</taxon>
        <taxon>Chordata</taxon>
        <taxon>Craniata</taxon>
        <taxon>Vertebrata</taxon>
        <taxon>Euteleostomi</taxon>
        <taxon>Amphibia</taxon>
        <taxon>Batrachia</taxon>
        <taxon>Caudata</taxon>
        <taxon>Salamandroidea</taxon>
        <taxon>Salamandridae</taxon>
        <taxon>Pleurodelinae</taxon>
        <taxon>Pleurodeles</taxon>
    </lineage>
</organism>
<sequence>MVSQGPAGCCSPLVRSGGGNVLAVPGPRLHGGLVTRGAGGTWYVMANILMMGRSKELSKVRAAHMEAALQTQVKTEPVNAITTAVTEKKKGRQKGATSSQTYVFFVVIHFLIKEALSKRAQRNDKMSRKRRAKQRDIRIGDHVLVCNRRSGSTFMLPFEKDPWVVSHMARGGMEIEQTFSPATVSDGDDEGSVDFSNRRFPLPNPRVVVDAPLLAAQEGADMLGSEVPNGRQMWSNLSRVVTLSAVSNKPGELALGKSFTVMALPMVAA</sequence>
<evidence type="ECO:0000313" key="2">
    <source>
        <dbReference type="Proteomes" id="UP001066276"/>
    </source>
</evidence>
<name>A0AAV7LYG8_PLEWA</name>
<proteinExistence type="predicted"/>
<protein>
    <submittedName>
        <fullName evidence="1">Uncharacterized protein</fullName>
    </submittedName>
</protein>
<comment type="caution">
    <text evidence="1">The sequence shown here is derived from an EMBL/GenBank/DDBJ whole genome shotgun (WGS) entry which is preliminary data.</text>
</comment>